<evidence type="ECO:0000256" key="3">
    <source>
        <dbReference type="SAM" id="MobiDB-lite"/>
    </source>
</evidence>
<dbReference type="GO" id="GO:0005634">
    <property type="term" value="C:nucleus"/>
    <property type="evidence" value="ECO:0007669"/>
    <property type="project" value="TreeGrafter"/>
</dbReference>
<dbReference type="STRING" id="5286.A0A0K3CEG2"/>
<evidence type="ECO:0000313" key="6">
    <source>
        <dbReference type="EMBL" id="PRQ73919.1"/>
    </source>
</evidence>
<dbReference type="AlphaFoldDB" id="A0A0K3CEG2"/>
<keyword evidence="1" id="KW-0805">Transcription regulation</keyword>
<dbReference type="EMBL" id="LCTV02000007">
    <property type="protein sequence ID" value="PRQ73919.1"/>
    <property type="molecule type" value="Genomic_DNA"/>
</dbReference>
<keyword evidence="2" id="KW-0804">Transcription</keyword>
<keyword evidence="7" id="KW-1185">Reference proteome</keyword>
<dbReference type="InterPro" id="IPR013150">
    <property type="entry name" value="TFIIB_cyclin"/>
</dbReference>
<dbReference type="Proteomes" id="UP000239560">
    <property type="component" value="Unassembled WGS sequence"/>
</dbReference>
<feature type="compositionally biased region" description="Acidic residues" evidence="3">
    <location>
        <begin position="431"/>
        <end position="440"/>
    </location>
</feature>
<evidence type="ECO:0000256" key="1">
    <source>
        <dbReference type="ARBA" id="ARBA00023015"/>
    </source>
</evidence>
<evidence type="ECO:0000313" key="7">
    <source>
        <dbReference type="Proteomes" id="UP000199069"/>
    </source>
</evidence>
<proteinExistence type="predicted"/>
<feature type="region of interest" description="Disordered" evidence="3">
    <location>
        <begin position="776"/>
        <end position="828"/>
    </location>
</feature>
<dbReference type="InterPro" id="IPR036915">
    <property type="entry name" value="Cyclin-like_sf"/>
</dbReference>
<accession>A0A0K3CEG2</accession>
<organism evidence="5 7">
    <name type="scientific">Rhodotorula toruloides</name>
    <name type="common">Yeast</name>
    <name type="synonym">Rhodosporidium toruloides</name>
    <dbReference type="NCBI Taxonomy" id="5286"/>
    <lineage>
        <taxon>Eukaryota</taxon>
        <taxon>Fungi</taxon>
        <taxon>Dikarya</taxon>
        <taxon>Basidiomycota</taxon>
        <taxon>Pucciniomycotina</taxon>
        <taxon>Microbotryomycetes</taxon>
        <taxon>Sporidiobolales</taxon>
        <taxon>Sporidiobolaceae</taxon>
        <taxon>Rhodotorula</taxon>
    </lineage>
</organism>
<gene>
    <name evidence="5" type="primary">FGENESH: predicted gene_7.355</name>
    <name evidence="6" type="ORF">AAT19DRAFT_15486</name>
    <name evidence="5" type="ORF">BN2166_0039700</name>
</gene>
<evidence type="ECO:0000313" key="5">
    <source>
        <dbReference type="EMBL" id="CTR08109.1"/>
    </source>
</evidence>
<dbReference type="GO" id="GO:0017025">
    <property type="term" value="F:TBP-class protein binding"/>
    <property type="evidence" value="ECO:0007669"/>
    <property type="project" value="InterPro"/>
</dbReference>
<name>A0A0K3CEG2_RHOTO</name>
<dbReference type="EMBL" id="CWKI01000007">
    <property type="protein sequence ID" value="CTR08109.1"/>
    <property type="molecule type" value="Genomic_DNA"/>
</dbReference>
<feature type="compositionally biased region" description="Basic and acidic residues" evidence="3">
    <location>
        <begin position="396"/>
        <end position="411"/>
    </location>
</feature>
<sequence length="828" mass="90228">MSGYCASCHTSNSLEYTPETGVLACTVCGTVSSSSASQSFEFLARVDEEDEFQNGRTYIGSGAMSGEFGGIGAMQVRRQGGKSGAWARAAGEGAQMTYDKKQNDATRYIRHILNRFDLYRTLHMRVEYFFRIAKEKVKFRWGRRAEIFAAACIYAAAAEAGKDLSLFDLMDAIDAQDIFALTRAIRILKLELHLSFEENDPAMYIEVILAYLKNTFSTSATPAVGTSAAAGKVPLHSQNTPAKKFFSDNNVKWLRGISLPAVRALATGVLEFTKEAAFLRGRQPNIVAAAVIFVALEGTARRIMPIVQEFADELGWSLGVRPITIVERYREINKALAEYAPQLPWLAGEEFLTPEEIEALRGRKKAQGRKAQKKELVAYTSDIVDWRKAIDAKRAAERREQAEKEAKERMDSPGQEEYNSEGTPDPGGGANDEDGDDEREADAANDAAYFLDPVLHPDSAAAAALYFRDPSAPPDALARDASVKPQKDQKPKKPSPSAPAPAVEARPPGMKRPREPVAVKRPTKRQKAIAAAAESLASGGSSSSSAGKSSSTSAFVPHDPQHVQIRQLLLAGHAPEAIDAHFGAKPDEYSKQISTPFGPSTRLQRLLWRKRAEDIVEDDELFDPDELDLYIRTQADVDELLKHPDIKQMLIDAEEVERLQEGRRPRKKRPRKLRTRIFPTLHLTMPVSGVPEAEAKVAGWTPGATYGDDPVDDAAGAGAGASGTTGRRRTGVAGTFPARPRKTKVTAEMKAKFDAYLAMDDEDEGGAGGADAWLDLAVDAARDEGEDVASDEDGEDEEAGDGQGEGEEGAEDWRKELGYGADEGAEDE</sequence>
<dbReference type="PANTHER" id="PTHR11618:SF13">
    <property type="entry name" value="TRANSCRIPTION INITIATION FACTOR IIB"/>
    <property type="match status" value="1"/>
</dbReference>
<dbReference type="SUPFAM" id="SSF47954">
    <property type="entry name" value="Cyclin-like"/>
    <property type="match status" value="1"/>
</dbReference>
<evidence type="ECO:0000313" key="8">
    <source>
        <dbReference type="Proteomes" id="UP000239560"/>
    </source>
</evidence>
<protein>
    <submittedName>
        <fullName evidence="5">FGENESH: predicted gene_7.355 protein</fullName>
    </submittedName>
</protein>
<feature type="region of interest" description="Disordered" evidence="3">
    <location>
        <begin position="466"/>
        <end position="560"/>
    </location>
</feature>
<feature type="compositionally biased region" description="Acidic residues" evidence="3">
    <location>
        <begin position="784"/>
        <end position="810"/>
    </location>
</feature>
<evidence type="ECO:0000256" key="2">
    <source>
        <dbReference type="ARBA" id="ARBA00023163"/>
    </source>
</evidence>
<reference evidence="6 8" key="2">
    <citation type="journal article" date="2018" name="Elife">
        <title>Functional genomics of lipid metabolism in the oleaginous yeast Rhodosporidium toruloides.</title>
        <authorList>
            <person name="Coradetti S.T."/>
            <person name="Pinel D."/>
            <person name="Geiselman G."/>
            <person name="Ito M."/>
            <person name="Mondo S."/>
            <person name="Reilly M.C."/>
            <person name="Cheng Y.F."/>
            <person name="Bauer S."/>
            <person name="Grigoriev I."/>
            <person name="Gladden J.M."/>
            <person name="Simmons B.A."/>
            <person name="Brem R."/>
            <person name="Arkin A.P."/>
            <person name="Skerker J.M."/>
        </authorList>
    </citation>
    <scope>NUCLEOTIDE SEQUENCE [LARGE SCALE GENOMIC DNA]</scope>
    <source>
        <strain evidence="6 8">NBRC 0880</strain>
    </source>
</reference>
<reference evidence="5 7" key="1">
    <citation type="submission" date="2015-07" db="EMBL/GenBank/DDBJ databases">
        <authorList>
            <person name="Cajimat M.N.B."/>
            <person name="Milazzo M.L."/>
            <person name="Fulhorst C.F."/>
        </authorList>
    </citation>
    <scope>NUCLEOTIDE SEQUENCE [LARGE SCALE GENOMIC DNA]</scope>
    <source>
        <strain evidence="5">Single colony</strain>
    </source>
</reference>
<dbReference type="OrthoDB" id="2527864at2759"/>
<dbReference type="GO" id="GO:0097550">
    <property type="term" value="C:transcription preinitiation complex"/>
    <property type="evidence" value="ECO:0007669"/>
    <property type="project" value="TreeGrafter"/>
</dbReference>
<feature type="domain" description="Transcription factor TFIIB cyclin-like" evidence="4">
    <location>
        <begin position="99"/>
        <end position="171"/>
    </location>
</feature>
<dbReference type="GO" id="GO:0070897">
    <property type="term" value="P:transcription preinitiation complex assembly"/>
    <property type="evidence" value="ECO:0007669"/>
    <property type="project" value="InterPro"/>
</dbReference>
<dbReference type="Pfam" id="PF00382">
    <property type="entry name" value="TFIIB"/>
    <property type="match status" value="1"/>
</dbReference>
<dbReference type="Gene3D" id="1.10.472.10">
    <property type="entry name" value="Cyclin-like"/>
    <property type="match status" value="1"/>
</dbReference>
<feature type="region of interest" description="Disordered" evidence="3">
    <location>
        <begin position="706"/>
        <end position="744"/>
    </location>
</feature>
<feature type="compositionally biased region" description="Basic and acidic residues" evidence="3">
    <location>
        <begin position="477"/>
        <end position="491"/>
    </location>
</feature>
<feature type="region of interest" description="Disordered" evidence="3">
    <location>
        <begin position="396"/>
        <end position="450"/>
    </location>
</feature>
<dbReference type="OMA" id="QFQEEIW"/>
<dbReference type="PANTHER" id="PTHR11618">
    <property type="entry name" value="TRANSCRIPTION INITIATION FACTOR IIB-RELATED"/>
    <property type="match status" value="1"/>
</dbReference>
<dbReference type="Gene3D" id="1.10.472.170">
    <property type="match status" value="1"/>
</dbReference>
<evidence type="ECO:0000259" key="4">
    <source>
        <dbReference type="Pfam" id="PF00382"/>
    </source>
</evidence>
<dbReference type="Proteomes" id="UP000199069">
    <property type="component" value="Unassembled WGS sequence"/>
</dbReference>
<feature type="compositionally biased region" description="Low complexity" evidence="3">
    <location>
        <begin position="528"/>
        <end position="554"/>
    </location>
</feature>
<dbReference type="InterPro" id="IPR000812">
    <property type="entry name" value="TFIIB"/>
</dbReference>